<comment type="caution">
    <text evidence="1">The sequence shown here is derived from an EMBL/GenBank/DDBJ whole genome shotgun (WGS) entry which is preliminary data.</text>
</comment>
<evidence type="ECO:0000313" key="1">
    <source>
        <dbReference type="EMBL" id="KKM60177.1"/>
    </source>
</evidence>
<gene>
    <name evidence="1" type="ORF">LCGC14_1544430</name>
</gene>
<reference evidence="1" key="1">
    <citation type="journal article" date="2015" name="Nature">
        <title>Complex archaea that bridge the gap between prokaryotes and eukaryotes.</title>
        <authorList>
            <person name="Spang A."/>
            <person name="Saw J.H."/>
            <person name="Jorgensen S.L."/>
            <person name="Zaremba-Niedzwiedzka K."/>
            <person name="Martijn J."/>
            <person name="Lind A.E."/>
            <person name="van Eijk R."/>
            <person name="Schleper C."/>
            <person name="Guy L."/>
            <person name="Ettema T.J."/>
        </authorList>
    </citation>
    <scope>NUCLEOTIDE SEQUENCE</scope>
</reference>
<feature type="non-terminal residue" evidence="1">
    <location>
        <position position="37"/>
    </location>
</feature>
<organism evidence="1">
    <name type="scientific">marine sediment metagenome</name>
    <dbReference type="NCBI Taxonomy" id="412755"/>
    <lineage>
        <taxon>unclassified sequences</taxon>
        <taxon>metagenomes</taxon>
        <taxon>ecological metagenomes</taxon>
    </lineage>
</organism>
<sequence>MYNHYFSQTKGDFNKVIKLIPLIDEIINYVREDPNHS</sequence>
<dbReference type="AlphaFoldDB" id="A0A0F9LSU8"/>
<proteinExistence type="predicted"/>
<protein>
    <submittedName>
        <fullName evidence="1">Uncharacterized protein</fullName>
    </submittedName>
</protein>
<name>A0A0F9LSU8_9ZZZZ</name>
<accession>A0A0F9LSU8</accession>
<dbReference type="EMBL" id="LAZR01011728">
    <property type="protein sequence ID" value="KKM60177.1"/>
    <property type="molecule type" value="Genomic_DNA"/>
</dbReference>